<dbReference type="Pfam" id="PF05193">
    <property type="entry name" value="Peptidase_M16_C"/>
    <property type="match status" value="1"/>
</dbReference>
<proteinExistence type="evidence at transcript level"/>
<dbReference type="InterPro" id="IPR055130">
    <property type="entry name" value="PreP_C"/>
</dbReference>
<evidence type="ECO:0000256" key="11">
    <source>
        <dbReference type="ARBA" id="ARBA00023128"/>
    </source>
</evidence>
<keyword evidence="9" id="KW-0809">Transit peptide</keyword>
<organism evidence="13">
    <name type="scientific">Hirondellea gigas</name>
    <dbReference type="NCBI Taxonomy" id="1518452"/>
    <lineage>
        <taxon>Eukaryota</taxon>
        <taxon>Metazoa</taxon>
        <taxon>Ecdysozoa</taxon>
        <taxon>Arthropoda</taxon>
        <taxon>Crustacea</taxon>
        <taxon>Multicrustacea</taxon>
        <taxon>Malacostraca</taxon>
        <taxon>Eumalacostraca</taxon>
        <taxon>Peracarida</taxon>
        <taxon>Amphipoda</taxon>
        <taxon>Amphilochidea</taxon>
        <taxon>Lysianassida</taxon>
        <taxon>Lysianassidira</taxon>
        <taxon>Lysianassoidea</taxon>
        <taxon>Lysianassidae</taxon>
        <taxon>Hirondellea</taxon>
    </lineage>
</organism>
<evidence type="ECO:0000313" key="13">
    <source>
        <dbReference type="EMBL" id="LAB66853.1"/>
    </source>
</evidence>
<dbReference type="GO" id="GO:0005759">
    <property type="term" value="C:mitochondrial matrix"/>
    <property type="evidence" value="ECO:0007669"/>
    <property type="project" value="TreeGrafter"/>
</dbReference>
<evidence type="ECO:0000259" key="12">
    <source>
        <dbReference type="SMART" id="SM01264"/>
    </source>
</evidence>
<name>A0A2P2HYL1_9CRUS</name>
<dbReference type="PANTHER" id="PTHR43016">
    <property type="entry name" value="PRESEQUENCE PROTEASE"/>
    <property type="match status" value="1"/>
</dbReference>
<dbReference type="SMART" id="SM01264">
    <property type="entry name" value="M16C_associated"/>
    <property type="match status" value="1"/>
</dbReference>
<evidence type="ECO:0000256" key="6">
    <source>
        <dbReference type="ARBA" id="ARBA00022723"/>
    </source>
</evidence>
<evidence type="ECO:0000256" key="5">
    <source>
        <dbReference type="ARBA" id="ARBA00022670"/>
    </source>
</evidence>
<evidence type="ECO:0000256" key="7">
    <source>
        <dbReference type="ARBA" id="ARBA00022801"/>
    </source>
</evidence>
<protein>
    <recommendedName>
        <fullName evidence="4">Presequence protease, mitochondrial</fullName>
    </recommendedName>
</protein>
<comment type="similarity">
    <text evidence="3">Belongs to the peptidase M16 family. PreP subfamily.</text>
</comment>
<evidence type="ECO:0000256" key="8">
    <source>
        <dbReference type="ARBA" id="ARBA00022833"/>
    </source>
</evidence>
<dbReference type="InterPro" id="IPR013578">
    <property type="entry name" value="Peptidase_M16C_assoc"/>
</dbReference>
<dbReference type="Gene3D" id="3.30.830.10">
    <property type="entry name" value="Metalloenzyme, LuxS/M16 peptidase-like"/>
    <property type="match status" value="4"/>
</dbReference>
<dbReference type="Pfam" id="PF22516">
    <property type="entry name" value="PreP_C"/>
    <property type="match status" value="1"/>
</dbReference>
<dbReference type="GO" id="GO:0016485">
    <property type="term" value="P:protein processing"/>
    <property type="evidence" value="ECO:0007669"/>
    <property type="project" value="TreeGrafter"/>
</dbReference>
<dbReference type="EMBL" id="IACF01001135">
    <property type="protein sequence ID" value="LAB66853.1"/>
    <property type="molecule type" value="mRNA"/>
</dbReference>
<keyword evidence="10" id="KW-0482">Metalloprotease</keyword>
<dbReference type="InterPro" id="IPR011765">
    <property type="entry name" value="Pept_M16_N"/>
</dbReference>
<reference evidence="13" key="1">
    <citation type="journal article" date="2018" name="Biosci. Biotechnol. Biochem.">
        <title>Polysaccharide hydrolase of the hadal zone amphipods Hirondellea gigas.</title>
        <authorList>
            <person name="Kobayashi H."/>
            <person name="Nagahama T."/>
            <person name="Arai W."/>
            <person name="Sasagawa Y."/>
            <person name="Umeda M."/>
            <person name="Hayashi T."/>
            <person name="Nikaido I."/>
            <person name="Watanabe H."/>
            <person name="Oguri K."/>
            <person name="Kitazato H."/>
            <person name="Fujioka K."/>
            <person name="Kido Y."/>
            <person name="Takami H."/>
        </authorList>
    </citation>
    <scope>NUCLEOTIDE SEQUENCE</scope>
    <source>
        <tissue evidence="13">Whole body</tissue>
    </source>
</reference>
<keyword evidence="5 13" id="KW-0645">Protease</keyword>
<feature type="domain" description="Peptidase M16C associated" evidence="12">
    <location>
        <begin position="515"/>
        <end position="762"/>
    </location>
</feature>
<keyword evidence="6" id="KW-0479">Metal-binding</keyword>
<evidence type="ECO:0000256" key="10">
    <source>
        <dbReference type="ARBA" id="ARBA00023049"/>
    </source>
</evidence>
<evidence type="ECO:0000256" key="1">
    <source>
        <dbReference type="ARBA" id="ARBA00001947"/>
    </source>
</evidence>
<sequence>MALLELLKGTLARRLASRLLYRRQSCRTKLPSYNGARASHSSAAGSAVRSQASVGAELSGFKVMEVHDISEMQLTAVRLQHVLTGAQYLHVAKDEPNNVFCIGFRTTPLDSTGVPHILEHTVLCGSNKYPVRDPFFKMLNRSLSTFMNAMTGSDYTIYPFSTQNPADFRNLMSVYLDAVFKPNLSELDFCQEGWRLEHSDVNDRNSPLEFKGVVFNEMKGVFADSQNLFMQKLQNGLLPSHTYGVVSGGYPLDIPKLSWAQLKRFHKHHYHPSNARIFTYGDQNLLEHLEFINENYLQHYSKVEPHTEVPDEPRWSMPQADHIHCGVDSLAAADAQNSIAVSYLLTDVTDIFECFVLSVLCELLIGGPNAPFYKSLLEPKFGSSFSPATGYSGHTRNTSFTIGLQGTKYELQEDILSAIETTFDKARKEGFPQERIDAVLHTIELGLKHQTPNFGIGLAMNLAPFWNQDGNPIESLKVNESVDKLKKSLKDNPKFFQDKINQYFVKNKHKYTLTMSPKPDFEELLKESEAELLRSRINNLTEEGKDKIFELGKTLVEKQNAVEDISCLPTLETANISRKVEPIPISELLLSDGVPVQICSQPTNDVAYFHAVLDAQCVPQELMPLVPLLCDILTKMGAGELDFRQFDQEAELRTGGLSVGAHLQQDLQNYNVEKGVMFSSYCLQQNLPKMLSLWEKVINELNLYNIDRFSTLVKIIAAEESNSVVQKGHGFAMQSAAASTSMYGAIREQWSGLSFVTRMKDLADTDNLKPTLLKLSELAFILLGKKNLRVAMNVSPQHTDASIKELEVFLNSLEGTPTPYETHPTIDSSQFTPHTQRTHHVFPFPVNYTGQALAGVPYRHADAGPLRVMGRLMVPYLHREIREKGGAYGGGISVSPGGPIAFYSYRDPNSRQTFDAFRRALDWVLNGEFTERNVEEAKLGVFQSVDAPVGPGSRGMRYFLSRVTDSIFEHHRQNILDTDSQDIIRVARTHVADSLIEGACLIGPPNEEIVNDPLWTTVQH</sequence>
<dbReference type="InterPro" id="IPR007863">
    <property type="entry name" value="Peptidase_M16_C"/>
</dbReference>
<dbReference type="Pfam" id="PF00675">
    <property type="entry name" value="Peptidase_M16"/>
    <property type="match status" value="1"/>
</dbReference>
<dbReference type="PANTHER" id="PTHR43016:SF13">
    <property type="entry name" value="PRESEQUENCE PROTEASE, MITOCHONDRIAL"/>
    <property type="match status" value="1"/>
</dbReference>
<keyword evidence="8" id="KW-0862">Zinc</keyword>
<accession>A0A2P2HYL1</accession>
<dbReference type="FunFam" id="3.30.830.10:FF:000011">
    <property type="entry name" value="Presequence protease, mitochondrial"/>
    <property type="match status" value="1"/>
</dbReference>
<evidence type="ECO:0000256" key="4">
    <source>
        <dbReference type="ARBA" id="ARBA00020167"/>
    </source>
</evidence>
<keyword evidence="11" id="KW-0496">Mitochondrion</keyword>
<evidence type="ECO:0000256" key="2">
    <source>
        <dbReference type="ARBA" id="ARBA00004173"/>
    </source>
</evidence>
<dbReference type="FunFam" id="3.30.830.10:FF:000009">
    <property type="entry name" value="Presequence protease, mitochondrial"/>
    <property type="match status" value="1"/>
</dbReference>
<dbReference type="AlphaFoldDB" id="A0A2P2HYL1"/>
<dbReference type="GO" id="GO:0004222">
    <property type="term" value="F:metalloendopeptidase activity"/>
    <property type="evidence" value="ECO:0007669"/>
    <property type="project" value="TreeGrafter"/>
</dbReference>
<comment type="subcellular location">
    <subcellularLocation>
        <location evidence="2">Mitochondrion</location>
    </subcellularLocation>
</comment>
<dbReference type="Pfam" id="PF08367">
    <property type="entry name" value="M16C_assoc"/>
    <property type="match status" value="1"/>
</dbReference>
<dbReference type="SUPFAM" id="SSF63411">
    <property type="entry name" value="LuxS/MPP-like metallohydrolase"/>
    <property type="match status" value="4"/>
</dbReference>
<evidence type="ECO:0000256" key="9">
    <source>
        <dbReference type="ARBA" id="ARBA00022946"/>
    </source>
</evidence>
<dbReference type="FunFam" id="3.30.830.10:FF:000013">
    <property type="entry name" value="Mitochondrial presequence protease"/>
    <property type="match status" value="1"/>
</dbReference>
<comment type="cofactor">
    <cofactor evidence="1">
        <name>Zn(2+)</name>
        <dbReference type="ChEBI" id="CHEBI:29105"/>
    </cofactor>
</comment>
<keyword evidence="7" id="KW-0378">Hydrolase</keyword>
<evidence type="ECO:0000256" key="3">
    <source>
        <dbReference type="ARBA" id="ARBA00007575"/>
    </source>
</evidence>
<dbReference type="InterPro" id="IPR011249">
    <property type="entry name" value="Metalloenz_LuxS/M16"/>
</dbReference>
<dbReference type="GO" id="GO:0046872">
    <property type="term" value="F:metal ion binding"/>
    <property type="evidence" value="ECO:0007669"/>
    <property type="project" value="UniProtKB-KW"/>
</dbReference>